<name>A0A0C1KJK8_STRCV</name>
<dbReference type="Proteomes" id="UP000031339">
    <property type="component" value="Unassembled WGS sequence"/>
</dbReference>
<dbReference type="AlphaFoldDB" id="A0A0C1KJK8"/>
<evidence type="ECO:0000313" key="1">
    <source>
        <dbReference type="EMBL" id="KIC79047.1"/>
    </source>
</evidence>
<evidence type="ECO:0008006" key="3">
    <source>
        <dbReference type="Google" id="ProtNLM"/>
    </source>
</evidence>
<evidence type="ECO:0000313" key="2">
    <source>
        <dbReference type="Proteomes" id="UP000031339"/>
    </source>
</evidence>
<accession>A0A0C1KJK8</accession>
<comment type="caution">
    <text evidence="1">The sequence shown here is derived from an EMBL/GenBank/DDBJ whole genome shotgun (WGS) entry which is preliminary data.</text>
</comment>
<dbReference type="OrthoDB" id="2233009at2"/>
<gene>
    <name evidence="1" type="ORF">RN79_05675</name>
</gene>
<proteinExistence type="predicted"/>
<protein>
    <recommendedName>
        <fullName evidence="3">N-acetyltransferase domain-containing protein</fullName>
    </recommendedName>
</protein>
<organism evidence="1 2">
    <name type="scientific">Streptococcus constellatus</name>
    <dbReference type="NCBI Taxonomy" id="76860"/>
    <lineage>
        <taxon>Bacteria</taxon>
        <taxon>Bacillati</taxon>
        <taxon>Bacillota</taxon>
        <taxon>Bacilli</taxon>
        <taxon>Lactobacillales</taxon>
        <taxon>Streptococcaceae</taxon>
        <taxon>Streptococcus</taxon>
        <taxon>Streptococcus anginosus group</taxon>
    </lineage>
</organism>
<sequence>MITAYDKQLRALKRENKALKRQLSYFEEFNQNDRKLLYCQSVKGIYMFASVSYSLDHLKRINRLEFKVNDTFNHYRKDRLNFLNMEVIYNDEGDNNLGTLNHLVIRDFLMMPPNKGYGSFLLREALYHISQLFGENVRITGELSRIDEQNLENQRRRDHVYQKFGFELKDNSIHMDTIPLDILFKERRKYNK</sequence>
<dbReference type="EMBL" id="JWIY01000001">
    <property type="protein sequence ID" value="KIC79047.1"/>
    <property type="molecule type" value="Genomic_DNA"/>
</dbReference>
<dbReference type="RefSeq" id="WP_039677356.1">
    <property type="nucleotide sequence ID" value="NZ_JWIY01000001.1"/>
</dbReference>
<reference evidence="1 2" key="1">
    <citation type="submission" date="2014-12" db="EMBL/GenBank/DDBJ databases">
        <title>Partial genome sequence of Streptococcus constellatus KCOM 1650 (= ChDC B144).</title>
        <authorList>
            <person name="Kook J.-K."/>
            <person name="Park S.-N."/>
            <person name="Lim Y.K."/>
            <person name="Jo E."/>
        </authorList>
    </citation>
    <scope>NUCLEOTIDE SEQUENCE [LARGE SCALE GENOMIC DNA]</scope>
    <source>
        <strain evidence="1 2">KCOM 1650</strain>
    </source>
</reference>